<dbReference type="OrthoDB" id="9992197at2759"/>
<comment type="similarity">
    <text evidence="4">Belongs to the complex I NDUFS5 subunit family.</text>
</comment>
<dbReference type="Proteomes" id="UP000710432">
    <property type="component" value="Unassembled WGS sequence"/>
</dbReference>
<evidence type="ECO:0000256" key="4">
    <source>
        <dbReference type="ARBA" id="ARBA00007372"/>
    </source>
</evidence>
<dbReference type="RefSeq" id="XP_005353342.1">
    <property type="nucleotide sequence ID" value="XM_005353285.3"/>
</dbReference>
<reference evidence="18" key="1">
    <citation type="submission" date="2020-03" db="EMBL/GenBank/DDBJ databases">
        <title>Studies in the Genomics of Life Span.</title>
        <authorList>
            <person name="Glass D."/>
        </authorList>
    </citation>
    <scope>NUCLEOTIDE SEQUENCE</scope>
    <source>
        <strain evidence="18">LTLLF</strain>
        <tissue evidence="18">Muscle</tissue>
    </source>
</reference>
<evidence type="ECO:0000256" key="12">
    <source>
        <dbReference type="ARBA" id="ARBA00023136"/>
    </source>
</evidence>
<dbReference type="PANTHER" id="PTHR15224:SF1">
    <property type="entry name" value="NADH DEHYDROGENASE [UBIQUINONE] IRON-SULFUR PROTEIN 5"/>
    <property type="match status" value="1"/>
</dbReference>
<dbReference type="GO" id="GO:0005743">
    <property type="term" value="C:mitochondrial inner membrane"/>
    <property type="evidence" value="ECO:0007669"/>
    <property type="project" value="UniProtKB-SubCell"/>
</dbReference>
<evidence type="ECO:0000256" key="3">
    <source>
        <dbReference type="ARBA" id="ARBA00004637"/>
    </source>
</evidence>
<evidence type="ECO:0000313" key="20">
    <source>
        <dbReference type="Proteomes" id="UP000710432"/>
    </source>
</evidence>
<evidence type="ECO:0000256" key="15">
    <source>
        <dbReference type="ARBA" id="ARBA00032739"/>
    </source>
</evidence>
<dbReference type="GO" id="GO:0045271">
    <property type="term" value="C:respiratory chain complex I"/>
    <property type="evidence" value="ECO:0007669"/>
    <property type="project" value="Ensembl"/>
</dbReference>
<name>A0A8J6FZI6_MICOH</name>
<dbReference type="AlphaFoldDB" id="A0A8J6FZI6"/>
<evidence type="ECO:0000256" key="2">
    <source>
        <dbReference type="ARBA" id="ARBA00004569"/>
    </source>
</evidence>
<dbReference type="Proteomes" id="UP000694915">
    <property type="component" value="Chromosome 10"/>
</dbReference>
<organism evidence="18 20">
    <name type="scientific">Microtus ochrogaster</name>
    <name type="common">Prairie vole</name>
    <dbReference type="NCBI Taxonomy" id="79684"/>
    <lineage>
        <taxon>Eukaryota</taxon>
        <taxon>Metazoa</taxon>
        <taxon>Chordata</taxon>
        <taxon>Craniata</taxon>
        <taxon>Vertebrata</taxon>
        <taxon>Euteleostomi</taxon>
        <taxon>Mammalia</taxon>
        <taxon>Eutheria</taxon>
        <taxon>Euarchontoglires</taxon>
        <taxon>Glires</taxon>
        <taxon>Rodentia</taxon>
        <taxon>Myomorpha</taxon>
        <taxon>Muroidea</taxon>
        <taxon>Cricetidae</taxon>
        <taxon>Arvicolinae</taxon>
        <taxon>Microtus</taxon>
    </lineage>
</organism>
<evidence type="ECO:0000313" key="18">
    <source>
        <dbReference type="EMBL" id="KAH0503081.1"/>
    </source>
</evidence>
<comment type="function">
    <text evidence="1">Accessory subunit of the mitochondrial membrane respiratory chain NADH dehydrogenase (Complex I), that is believed not to be involved in catalysis. Complex I functions in the transfer of electrons from NADH to the respiratory chain. The immediate electron acceptor for the enzyme is believed to be ubiquinone.</text>
</comment>
<dbReference type="PANTHER" id="PTHR15224">
    <property type="entry name" value="NADH DEHYDROGENASE [UBIQUINONE] IRON-SULFUR PROTEIN 5"/>
    <property type="match status" value="1"/>
</dbReference>
<feature type="disulfide bond" evidence="16">
    <location>
        <begin position="43"/>
        <end position="56"/>
    </location>
</feature>
<evidence type="ECO:0000313" key="22">
    <source>
        <dbReference type="RefSeq" id="XP_005353342.1"/>
    </source>
</evidence>
<evidence type="ECO:0000313" key="19">
    <source>
        <dbReference type="Proteomes" id="UP000694915"/>
    </source>
</evidence>
<evidence type="ECO:0000256" key="10">
    <source>
        <dbReference type="ARBA" id="ARBA00022982"/>
    </source>
</evidence>
<accession>A0A8J6FZI6</accession>
<comment type="subcellular location">
    <subcellularLocation>
        <location evidence="3">Mitochondrion inner membrane</location>
        <topology evidence="3">Peripheral membrane protein</topology>
    </subcellularLocation>
    <subcellularLocation>
        <location evidence="2">Mitochondrion intermembrane space</location>
    </subcellularLocation>
</comment>
<keyword evidence="12" id="KW-0472">Membrane</keyword>
<evidence type="ECO:0000256" key="1">
    <source>
        <dbReference type="ARBA" id="ARBA00003195"/>
    </source>
</evidence>
<dbReference type="GO" id="GO:0032981">
    <property type="term" value="P:mitochondrial respiratory chain complex I assembly"/>
    <property type="evidence" value="ECO:0007669"/>
    <property type="project" value="Ensembl"/>
</dbReference>
<dbReference type="Pfam" id="PF10200">
    <property type="entry name" value="Ndufs5"/>
    <property type="match status" value="1"/>
</dbReference>
<evidence type="ECO:0000256" key="13">
    <source>
        <dbReference type="ARBA" id="ARBA00023157"/>
    </source>
</evidence>
<keyword evidence="19" id="KW-1185">Reference proteome</keyword>
<protein>
    <recommendedName>
        <fullName evidence="6">NADH dehydrogenase [ubiquinone] iron-sulfur protein 5</fullName>
    </recommendedName>
    <alternativeName>
        <fullName evidence="14">Complex I-15 kDa</fullName>
    </alternativeName>
    <alternativeName>
        <fullName evidence="15">NADH-ubiquinone oxidoreductase 15 kDa subunit</fullName>
    </alternativeName>
</protein>
<evidence type="ECO:0000313" key="21">
    <source>
        <dbReference type="RefSeq" id="XP_005353341.1"/>
    </source>
</evidence>
<sequence>MPFFDVQKKLGISLDRHFVFQSVEQPFKIPSRCHAFEKEWIECAHGIGATRAKKECKIEFEDFEECYLRYKTTKRLGQIKRQRDKLVKEGKYTPPPHHMGQDEPRP</sequence>
<keyword evidence="7" id="KW-0813">Transport</keyword>
<keyword evidence="11" id="KW-0496">Mitochondrion</keyword>
<dbReference type="GeneID" id="101981455"/>
<dbReference type="GO" id="GO:0005758">
    <property type="term" value="C:mitochondrial intermembrane space"/>
    <property type="evidence" value="ECO:0007669"/>
    <property type="project" value="UniProtKB-SubCell"/>
</dbReference>
<feature type="disulfide bond" evidence="16">
    <location>
        <begin position="33"/>
        <end position="66"/>
    </location>
</feature>
<dbReference type="InterPro" id="IPR019342">
    <property type="entry name" value="NADH_UbQ_OxRdtase_FeS-su5"/>
</dbReference>
<keyword evidence="13 16" id="KW-1015">Disulfide bond</keyword>
<evidence type="ECO:0000256" key="5">
    <source>
        <dbReference type="ARBA" id="ARBA00011261"/>
    </source>
</evidence>
<dbReference type="RefSeq" id="XP_005353341.1">
    <property type="nucleotide sequence ID" value="XM_005353284.2"/>
</dbReference>
<evidence type="ECO:0000256" key="16">
    <source>
        <dbReference type="PIRSR" id="PIRSR619342-50"/>
    </source>
</evidence>
<keyword evidence="8" id="KW-0679">Respiratory chain</keyword>
<evidence type="ECO:0000256" key="6">
    <source>
        <dbReference type="ARBA" id="ARBA00013482"/>
    </source>
</evidence>
<dbReference type="EMBL" id="JAATJU010025600">
    <property type="protein sequence ID" value="KAH0503081.1"/>
    <property type="molecule type" value="Genomic_DNA"/>
</dbReference>
<reference evidence="21 22" key="2">
    <citation type="submission" date="2025-05" db="UniProtKB">
        <authorList>
            <consortium name="RefSeq"/>
        </authorList>
    </citation>
    <scope>IDENTIFICATION</scope>
</reference>
<comment type="subunit">
    <text evidence="5">Mammalian complex I is composed of 45 different subunits. This is a component of the iron-sulfur (IP) fragment of the enzyme.</text>
</comment>
<proteinExistence type="inferred from homology"/>
<keyword evidence="10" id="KW-0249">Electron transport</keyword>
<evidence type="ECO:0000256" key="8">
    <source>
        <dbReference type="ARBA" id="ARBA00022660"/>
    </source>
</evidence>
<dbReference type="CDD" id="cd24141">
    <property type="entry name" value="NDUFS5-like"/>
    <property type="match status" value="1"/>
</dbReference>
<keyword evidence="9" id="KW-0999">Mitochondrion inner membrane</keyword>
<feature type="region of interest" description="Disordered" evidence="17">
    <location>
        <begin position="80"/>
        <end position="106"/>
    </location>
</feature>
<evidence type="ECO:0000256" key="9">
    <source>
        <dbReference type="ARBA" id="ARBA00022792"/>
    </source>
</evidence>
<evidence type="ECO:0000256" key="7">
    <source>
        <dbReference type="ARBA" id="ARBA00022448"/>
    </source>
</evidence>
<evidence type="ECO:0000256" key="17">
    <source>
        <dbReference type="SAM" id="MobiDB-lite"/>
    </source>
</evidence>
<evidence type="ECO:0000256" key="11">
    <source>
        <dbReference type="ARBA" id="ARBA00023128"/>
    </source>
</evidence>
<evidence type="ECO:0000256" key="14">
    <source>
        <dbReference type="ARBA" id="ARBA00031222"/>
    </source>
</evidence>
<gene>
    <name evidence="21 22" type="primary">Ndufs5</name>
    <name evidence="18" type="ORF">LTLLF_187805</name>
</gene>